<dbReference type="Pfam" id="PF23869">
    <property type="entry name" value="Beta-prop_WDR75_1st"/>
    <property type="match status" value="1"/>
</dbReference>
<accession>F6XFZ5</accession>
<dbReference type="Proteomes" id="UP000008144">
    <property type="component" value="Chromosome 8"/>
</dbReference>
<keyword evidence="3" id="KW-0698">rRNA processing</keyword>
<dbReference type="HOGENOM" id="CLU_005417_3_2_1"/>
<feature type="repeat" description="WD" evidence="8">
    <location>
        <begin position="61"/>
        <end position="103"/>
    </location>
</feature>
<dbReference type="AlphaFoldDB" id="F6XFZ5"/>
<evidence type="ECO:0000256" key="3">
    <source>
        <dbReference type="ARBA" id="ARBA00022552"/>
    </source>
</evidence>
<evidence type="ECO:0000256" key="6">
    <source>
        <dbReference type="ARBA" id="ARBA00023163"/>
    </source>
</evidence>
<dbReference type="Ensembl" id="ENSCINT00000004018.3">
    <property type="protein sequence ID" value="ENSCINP00000004018.3"/>
    <property type="gene ID" value="ENSCING00000001993.3"/>
</dbReference>
<dbReference type="GeneTree" id="ENSGT00390000006303"/>
<dbReference type="OMA" id="WILNTRI"/>
<reference evidence="10" key="2">
    <citation type="journal article" date="2008" name="Genome Biol.">
        <title>Improved genome assembly and evidence-based global gene model set for the chordate Ciona intestinalis: new insight into intron and operon populations.</title>
        <authorList>
            <person name="Satou Y."/>
            <person name="Mineta K."/>
            <person name="Ogasawara M."/>
            <person name="Sasakura Y."/>
            <person name="Shoguchi E."/>
            <person name="Ueno K."/>
            <person name="Yamada L."/>
            <person name="Matsumoto J."/>
            <person name="Wasserscheid J."/>
            <person name="Dewar K."/>
            <person name="Wiley G.B."/>
            <person name="Macmil S.L."/>
            <person name="Roe B.A."/>
            <person name="Zeller R.W."/>
            <person name="Hastings K.E."/>
            <person name="Lemaire P."/>
            <person name="Lindquist E."/>
            <person name="Endo T."/>
            <person name="Hotta K."/>
            <person name="Inaba K."/>
        </authorList>
    </citation>
    <scope>NUCLEOTIDE SEQUENCE [LARGE SCALE GENOMIC DNA]</scope>
    <source>
        <strain evidence="10">wild type</strain>
    </source>
</reference>
<feature type="domain" description="WD repeat-containing protein 75 second beta-propeller" evidence="9">
    <location>
        <begin position="340"/>
        <end position="598"/>
    </location>
</feature>
<keyword evidence="6" id="KW-0804">Transcription</keyword>
<evidence type="ECO:0000313" key="11">
    <source>
        <dbReference type="Proteomes" id="UP000008144"/>
    </source>
</evidence>
<evidence type="ECO:0000256" key="7">
    <source>
        <dbReference type="ARBA" id="ARBA00023242"/>
    </source>
</evidence>
<comment type="subcellular location">
    <subcellularLocation>
        <location evidence="1">Nucleus</location>
        <location evidence="1">Nucleolus</location>
    </subcellularLocation>
</comment>
<dbReference type="PANTHER" id="PTHR44215:SF1">
    <property type="entry name" value="WD REPEAT-CONTAINING PROTEIN 75"/>
    <property type="match status" value="1"/>
</dbReference>
<dbReference type="GO" id="GO:2000234">
    <property type="term" value="P:positive regulation of rRNA processing"/>
    <property type="evidence" value="ECO:0000318"/>
    <property type="project" value="GO_Central"/>
</dbReference>
<dbReference type="GO" id="GO:0045943">
    <property type="term" value="P:positive regulation of transcription by RNA polymerase I"/>
    <property type="evidence" value="ECO:0000318"/>
    <property type="project" value="GO_Central"/>
</dbReference>
<dbReference type="InterPro" id="IPR015943">
    <property type="entry name" value="WD40/YVTN_repeat-like_dom_sf"/>
</dbReference>
<reference evidence="10" key="3">
    <citation type="submission" date="2025-08" db="UniProtKB">
        <authorList>
            <consortium name="Ensembl"/>
        </authorList>
    </citation>
    <scope>IDENTIFICATION</scope>
</reference>
<dbReference type="EMBL" id="EAAA01002764">
    <property type="status" value="NOT_ANNOTATED_CDS"/>
    <property type="molecule type" value="Genomic_DNA"/>
</dbReference>
<dbReference type="PROSITE" id="PS50082">
    <property type="entry name" value="WD_REPEATS_2"/>
    <property type="match status" value="2"/>
</dbReference>
<evidence type="ECO:0000313" key="10">
    <source>
        <dbReference type="Ensembl" id="ENSCINP00000004018.3"/>
    </source>
</evidence>
<dbReference type="Gene3D" id="2.130.10.10">
    <property type="entry name" value="YVTN repeat-like/Quinoprotein amine dehydrogenase"/>
    <property type="match status" value="3"/>
</dbReference>
<dbReference type="PANTHER" id="PTHR44215">
    <property type="entry name" value="WD REPEAT-CONTAINING PROTEIN 75"/>
    <property type="match status" value="1"/>
</dbReference>
<dbReference type="SUPFAM" id="SSF50978">
    <property type="entry name" value="WD40 repeat-like"/>
    <property type="match status" value="2"/>
</dbReference>
<evidence type="ECO:0000256" key="4">
    <source>
        <dbReference type="ARBA" id="ARBA00022574"/>
    </source>
</evidence>
<dbReference type="InterPro" id="IPR001680">
    <property type="entry name" value="WD40_rpt"/>
</dbReference>
<name>F6XFZ5_CIOIN</name>
<evidence type="ECO:0000256" key="1">
    <source>
        <dbReference type="ARBA" id="ARBA00004604"/>
    </source>
</evidence>
<keyword evidence="7" id="KW-0539">Nucleus</keyword>
<dbReference type="InterPro" id="IPR036322">
    <property type="entry name" value="WD40_repeat_dom_sf"/>
</dbReference>
<evidence type="ECO:0000259" key="9">
    <source>
        <dbReference type="Pfam" id="PF23769"/>
    </source>
</evidence>
<dbReference type="SMART" id="SM00320">
    <property type="entry name" value="WD40"/>
    <property type="match status" value="5"/>
</dbReference>
<dbReference type="Pfam" id="PF23769">
    <property type="entry name" value="Beta-prop_WDR75_2nd"/>
    <property type="match status" value="1"/>
</dbReference>
<dbReference type="GO" id="GO:0006364">
    <property type="term" value="P:rRNA processing"/>
    <property type="evidence" value="ECO:0007669"/>
    <property type="project" value="UniProtKB-KW"/>
</dbReference>
<evidence type="ECO:0000256" key="5">
    <source>
        <dbReference type="ARBA" id="ARBA00022737"/>
    </source>
</evidence>
<keyword evidence="4 8" id="KW-0853">WD repeat</keyword>
<keyword evidence="11" id="KW-1185">Reference proteome</keyword>
<dbReference type="GO" id="GO:0005730">
    <property type="term" value="C:nucleolus"/>
    <property type="evidence" value="ECO:0000318"/>
    <property type="project" value="GO_Central"/>
</dbReference>
<proteinExistence type="predicted"/>
<dbReference type="InterPro" id="IPR053826">
    <property type="entry name" value="WDR75"/>
</dbReference>
<keyword evidence="5" id="KW-0677">Repeat</keyword>
<reference evidence="10" key="4">
    <citation type="submission" date="2025-09" db="UniProtKB">
        <authorList>
            <consortium name="Ensembl"/>
        </authorList>
    </citation>
    <scope>IDENTIFICATION</scope>
</reference>
<sequence>MKKKKQCDVESDVSLYVTETGGSSIVRFKSLFTLDSKYLLCPCGNVVKVYSTNTGECCQKLVGHTDTVTMVAHHPCNKLQAITSSTDGTIKLWDYEDGVALSSLGFNTPLYGIYTLPQYPSTAFVVQRTDKRNELCRFKLEFSQPKVDDVEVVANSMDKLTDKTIAFSKGYFVVAQPKSFLVFCKPDKVKWKNRVRHDLNPKEPAIRCIACHPKLEQCVTGHENGELRFWYNLSDSENATFNVQHWHSLPALSLSYTSSGSSVISGGHEGVMVQWTSDGKQFLPRLGSAIQQLTTSNDNQLYATSHNDNSICIVTSYMTVRTTIEGFTATGQSLPCGLNYDPKTQSCVTNGKAGHLLFYFPDNDEQLYNLDIVSRNYISPVDLEKSLPHTKITRVGFTVTANNEHLMATAEYDKENMTDQKLKMWKFDESYKEWCLVTVISSPHDNRNITSLTFHPTNALCVTTAEDGYAKTWTLDDNEDVHIQCWGWCCESTTSYRGYASSDSSFSQDGSVLALAFGHTVSLIDPLLLDDLSLLVSARTNIKQIEFGQDSNCHLLVVATENSLQSWSVITSSMIWLIDTCGFNFLVKDPFSDNLAFIDTRHT</sequence>
<dbReference type="PROSITE" id="PS50294">
    <property type="entry name" value="WD_REPEATS_REGION"/>
    <property type="match status" value="1"/>
</dbReference>
<keyword evidence="2" id="KW-0690">Ribosome biogenesis</keyword>
<evidence type="ECO:0000256" key="2">
    <source>
        <dbReference type="ARBA" id="ARBA00022517"/>
    </source>
</evidence>
<reference evidence="11" key="1">
    <citation type="journal article" date="2002" name="Science">
        <title>The draft genome of Ciona intestinalis: insights into chordate and vertebrate origins.</title>
        <authorList>
            <person name="Dehal P."/>
            <person name="Satou Y."/>
            <person name="Campbell R.K."/>
            <person name="Chapman J."/>
            <person name="Degnan B."/>
            <person name="De Tomaso A."/>
            <person name="Davidson B."/>
            <person name="Di Gregorio A."/>
            <person name="Gelpke M."/>
            <person name="Goodstein D.M."/>
            <person name="Harafuji N."/>
            <person name="Hastings K.E."/>
            <person name="Ho I."/>
            <person name="Hotta K."/>
            <person name="Huang W."/>
            <person name="Kawashima T."/>
            <person name="Lemaire P."/>
            <person name="Martinez D."/>
            <person name="Meinertzhagen I.A."/>
            <person name="Necula S."/>
            <person name="Nonaka M."/>
            <person name="Putnam N."/>
            <person name="Rash S."/>
            <person name="Saiga H."/>
            <person name="Satake M."/>
            <person name="Terry A."/>
            <person name="Yamada L."/>
            <person name="Wang H.G."/>
            <person name="Awazu S."/>
            <person name="Azumi K."/>
            <person name="Boore J."/>
            <person name="Branno M."/>
            <person name="Chin-Bow S."/>
            <person name="DeSantis R."/>
            <person name="Doyle S."/>
            <person name="Francino P."/>
            <person name="Keys D.N."/>
            <person name="Haga S."/>
            <person name="Hayashi H."/>
            <person name="Hino K."/>
            <person name="Imai K.S."/>
            <person name="Inaba K."/>
            <person name="Kano S."/>
            <person name="Kobayashi K."/>
            <person name="Kobayashi M."/>
            <person name="Lee B.I."/>
            <person name="Makabe K.W."/>
            <person name="Manohar C."/>
            <person name="Matassi G."/>
            <person name="Medina M."/>
            <person name="Mochizuki Y."/>
            <person name="Mount S."/>
            <person name="Morishita T."/>
            <person name="Miura S."/>
            <person name="Nakayama A."/>
            <person name="Nishizaka S."/>
            <person name="Nomoto H."/>
            <person name="Ohta F."/>
            <person name="Oishi K."/>
            <person name="Rigoutsos I."/>
            <person name="Sano M."/>
            <person name="Sasaki A."/>
            <person name="Sasakura Y."/>
            <person name="Shoguchi E."/>
            <person name="Shin-i T."/>
            <person name="Spagnuolo A."/>
            <person name="Stainier D."/>
            <person name="Suzuki M.M."/>
            <person name="Tassy O."/>
            <person name="Takatori N."/>
            <person name="Tokuoka M."/>
            <person name="Yagi K."/>
            <person name="Yoshizaki F."/>
            <person name="Wada S."/>
            <person name="Zhang C."/>
            <person name="Hyatt P.D."/>
            <person name="Larimer F."/>
            <person name="Detter C."/>
            <person name="Doggett N."/>
            <person name="Glavina T."/>
            <person name="Hawkins T."/>
            <person name="Richardson P."/>
            <person name="Lucas S."/>
            <person name="Kohara Y."/>
            <person name="Levine M."/>
            <person name="Satoh N."/>
            <person name="Rokhsar D.S."/>
        </authorList>
    </citation>
    <scope>NUCLEOTIDE SEQUENCE [LARGE SCALE GENOMIC DNA]</scope>
</reference>
<feature type="repeat" description="WD" evidence="8">
    <location>
        <begin position="442"/>
        <end position="483"/>
    </location>
</feature>
<dbReference type="InterPro" id="IPR057644">
    <property type="entry name" value="Beta-prop_WDR75_2nd"/>
</dbReference>
<dbReference type="STRING" id="7719.ENSCINP00000004018"/>
<dbReference type="GO" id="GO:0003723">
    <property type="term" value="F:RNA binding"/>
    <property type="evidence" value="ECO:0000318"/>
    <property type="project" value="GO_Central"/>
</dbReference>
<dbReference type="FunCoup" id="F6XFZ5">
    <property type="interactions" value="338"/>
</dbReference>
<gene>
    <name evidence="10" type="primary">LOC100175516</name>
</gene>
<evidence type="ECO:0000256" key="8">
    <source>
        <dbReference type="PROSITE-ProRule" id="PRU00221"/>
    </source>
</evidence>
<organism evidence="10 11">
    <name type="scientific">Ciona intestinalis</name>
    <name type="common">Transparent sea squirt</name>
    <name type="synonym">Ascidia intestinalis</name>
    <dbReference type="NCBI Taxonomy" id="7719"/>
    <lineage>
        <taxon>Eukaryota</taxon>
        <taxon>Metazoa</taxon>
        <taxon>Chordata</taxon>
        <taxon>Tunicata</taxon>
        <taxon>Ascidiacea</taxon>
        <taxon>Phlebobranchia</taxon>
        <taxon>Cionidae</taxon>
        <taxon>Ciona</taxon>
    </lineage>
</organism>
<dbReference type="GO" id="GO:0032040">
    <property type="term" value="C:small-subunit processome"/>
    <property type="evidence" value="ECO:0007669"/>
    <property type="project" value="InterPro"/>
</dbReference>
<protein>
    <submittedName>
        <fullName evidence="10">WD repeat-containing protein 75</fullName>
    </submittedName>
</protein>
<dbReference type="InParanoid" id="F6XFZ5"/>